<dbReference type="SUPFAM" id="SSF55797">
    <property type="entry name" value="PR-1-like"/>
    <property type="match status" value="1"/>
</dbReference>
<comment type="caution">
    <text evidence="4">The sequence shown here is derived from an EMBL/GenBank/DDBJ whole genome shotgun (WGS) entry which is preliminary data.</text>
</comment>
<organism evidence="4 5">
    <name type="scientific">Luedemannella helvata</name>
    <dbReference type="NCBI Taxonomy" id="349315"/>
    <lineage>
        <taxon>Bacteria</taxon>
        <taxon>Bacillati</taxon>
        <taxon>Actinomycetota</taxon>
        <taxon>Actinomycetes</taxon>
        <taxon>Micromonosporales</taxon>
        <taxon>Micromonosporaceae</taxon>
        <taxon>Luedemannella</taxon>
    </lineage>
</organism>
<dbReference type="InterPro" id="IPR035940">
    <property type="entry name" value="CAP_sf"/>
</dbReference>
<dbReference type="EMBL" id="BAAALS010000005">
    <property type="protein sequence ID" value="GAA1744719.1"/>
    <property type="molecule type" value="Genomic_DNA"/>
</dbReference>
<feature type="domain" description="SCP" evidence="3">
    <location>
        <begin position="132"/>
        <end position="248"/>
    </location>
</feature>
<evidence type="ECO:0000256" key="1">
    <source>
        <dbReference type="SAM" id="MobiDB-lite"/>
    </source>
</evidence>
<dbReference type="InterPro" id="IPR014044">
    <property type="entry name" value="CAP_dom"/>
</dbReference>
<evidence type="ECO:0000313" key="4">
    <source>
        <dbReference type="EMBL" id="GAA1744719.1"/>
    </source>
</evidence>
<gene>
    <name evidence="4" type="ORF">GCM10009681_14580</name>
</gene>
<name>A0ABN2JZI0_9ACTN</name>
<dbReference type="CDD" id="cd05379">
    <property type="entry name" value="CAP_bacterial"/>
    <property type="match status" value="1"/>
</dbReference>
<accession>A0ABN2JZI0</accession>
<keyword evidence="2" id="KW-0812">Transmembrane</keyword>
<keyword evidence="2" id="KW-1133">Transmembrane helix</keyword>
<dbReference type="Proteomes" id="UP001500655">
    <property type="component" value="Unassembled WGS sequence"/>
</dbReference>
<evidence type="ECO:0000313" key="5">
    <source>
        <dbReference type="Proteomes" id="UP001500655"/>
    </source>
</evidence>
<evidence type="ECO:0000256" key="2">
    <source>
        <dbReference type="SAM" id="Phobius"/>
    </source>
</evidence>
<feature type="compositionally biased region" description="Polar residues" evidence="1">
    <location>
        <begin position="108"/>
        <end position="118"/>
    </location>
</feature>
<dbReference type="PANTHER" id="PTHR31157:SF1">
    <property type="entry name" value="SCP DOMAIN-CONTAINING PROTEIN"/>
    <property type="match status" value="1"/>
</dbReference>
<keyword evidence="5" id="KW-1185">Reference proteome</keyword>
<sequence>MRAVGAVSTVPQVGWETQRTTALPEVPGPHGAGRHRRRRRLGGLATAGVLLTIGVTGAMLSPVLIGWTGPLVPPAARASAVVPPTGPAPAAPTSAPPTTGPPESPTVKASQLPPSKKNSPYAYAELEDRVFALTNQARAREGCGALRRDGKLVKAARAHSTDMARNRFLEHTGSDRSSPGTRIERAGYSAGSGWAENIAYGYATPEAVMDGWMNSSGHRRNILNCGLKALGVGVARAANGSLYWTQDFGGS</sequence>
<reference evidence="4 5" key="1">
    <citation type="journal article" date="2019" name="Int. J. Syst. Evol. Microbiol.">
        <title>The Global Catalogue of Microorganisms (GCM) 10K type strain sequencing project: providing services to taxonomists for standard genome sequencing and annotation.</title>
        <authorList>
            <consortium name="The Broad Institute Genomics Platform"/>
            <consortium name="The Broad Institute Genome Sequencing Center for Infectious Disease"/>
            <person name="Wu L."/>
            <person name="Ma J."/>
        </authorList>
    </citation>
    <scope>NUCLEOTIDE SEQUENCE [LARGE SCALE GENOMIC DNA]</scope>
    <source>
        <strain evidence="4 5">JCM 13249</strain>
    </source>
</reference>
<protein>
    <recommendedName>
        <fullName evidence="3">SCP domain-containing protein</fullName>
    </recommendedName>
</protein>
<feature type="compositionally biased region" description="Pro residues" evidence="1">
    <location>
        <begin position="84"/>
        <end position="104"/>
    </location>
</feature>
<proteinExistence type="predicted"/>
<dbReference type="Pfam" id="PF00188">
    <property type="entry name" value="CAP"/>
    <property type="match status" value="1"/>
</dbReference>
<evidence type="ECO:0000259" key="3">
    <source>
        <dbReference type="Pfam" id="PF00188"/>
    </source>
</evidence>
<feature type="region of interest" description="Disordered" evidence="1">
    <location>
        <begin position="75"/>
        <end position="119"/>
    </location>
</feature>
<dbReference type="PANTHER" id="PTHR31157">
    <property type="entry name" value="SCP DOMAIN-CONTAINING PROTEIN"/>
    <property type="match status" value="1"/>
</dbReference>
<keyword evidence="2" id="KW-0472">Membrane</keyword>
<dbReference type="Gene3D" id="3.40.33.10">
    <property type="entry name" value="CAP"/>
    <property type="match status" value="1"/>
</dbReference>
<feature type="transmembrane region" description="Helical" evidence="2">
    <location>
        <begin position="44"/>
        <end position="67"/>
    </location>
</feature>